<comment type="caution">
    <text evidence="1">The sequence shown here is derived from an EMBL/GenBank/DDBJ whole genome shotgun (WGS) entry which is preliminary data.</text>
</comment>
<evidence type="ECO:0000313" key="2">
    <source>
        <dbReference type="Proteomes" id="UP000036987"/>
    </source>
</evidence>
<sequence length="104" mass="11553">MMHMLTGRSDRIEFTFRPSSIAVFGNIVIVEGIGTTETVSWVHAWTVTVDGMITQVREYFNTSLVVTRLDTVTSSASRCFMPIWQSRLAGGDAKKSVPELVLTI</sequence>
<dbReference type="InterPro" id="IPR032710">
    <property type="entry name" value="NTF2-like_dom_sf"/>
</dbReference>
<accession>A0A0K9PSB2</accession>
<dbReference type="EMBL" id="LFYR01000650">
    <property type="protein sequence ID" value="KMZ71876.1"/>
    <property type="molecule type" value="Genomic_DNA"/>
</dbReference>
<proteinExistence type="predicted"/>
<dbReference type="Proteomes" id="UP000036987">
    <property type="component" value="Unassembled WGS sequence"/>
</dbReference>
<dbReference type="InterPro" id="IPR009798">
    <property type="entry name" value="Wun1-like"/>
</dbReference>
<dbReference type="PANTHER" id="PTHR33703:SF1">
    <property type="entry name" value="WOUND-INDUCED PROTEIN 1"/>
    <property type="match status" value="1"/>
</dbReference>
<dbReference type="Gene3D" id="3.10.450.50">
    <property type="match status" value="1"/>
</dbReference>
<keyword evidence="2" id="KW-1185">Reference proteome</keyword>
<gene>
    <name evidence="1" type="ORF">ZOSMA_172G00020</name>
</gene>
<dbReference type="OrthoDB" id="667779at2759"/>
<dbReference type="AlphaFoldDB" id="A0A0K9PSB2"/>
<dbReference type="Pfam" id="PF07107">
    <property type="entry name" value="WI12"/>
    <property type="match status" value="1"/>
</dbReference>
<name>A0A0K9PSB2_ZOSMR</name>
<reference evidence="2" key="1">
    <citation type="journal article" date="2016" name="Nature">
        <title>The genome of the seagrass Zostera marina reveals angiosperm adaptation to the sea.</title>
        <authorList>
            <person name="Olsen J.L."/>
            <person name="Rouze P."/>
            <person name="Verhelst B."/>
            <person name="Lin Y.-C."/>
            <person name="Bayer T."/>
            <person name="Collen J."/>
            <person name="Dattolo E."/>
            <person name="De Paoli E."/>
            <person name="Dittami S."/>
            <person name="Maumus F."/>
            <person name="Michel G."/>
            <person name="Kersting A."/>
            <person name="Lauritano C."/>
            <person name="Lohaus R."/>
            <person name="Toepel M."/>
            <person name="Tonon T."/>
            <person name="Vanneste K."/>
            <person name="Amirebrahimi M."/>
            <person name="Brakel J."/>
            <person name="Bostroem C."/>
            <person name="Chovatia M."/>
            <person name="Grimwood J."/>
            <person name="Jenkins J.W."/>
            <person name="Jueterbock A."/>
            <person name="Mraz A."/>
            <person name="Stam W.T."/>
            <person name="Tice H."/>
            <person name="Bornberg-Bauer E."/>
            <person name="Green P.J."/>
            <person name="Pearson G.A."/>
            <person name="Procaccini G."/>
            <person name="Duarte C.M."/>
            <person name="Schmutz J."/>
            <person name="Reusch T.B.H."/>
            <person name="Van de Peer Y."/>
        </authorList>
    </citation>
    <scope>NUCLEOTIDE SEQUENCE [LARGE SCALE GENOMIC DNA]</scope>
    <source>
        <strain evidence="2">cv. Finnish</strain>
    </source>
</reference>
<dbReference type="SUPFAM" id="SSF54427">
    <property type="entry name" value="NTF2-like"/>
    <property type="match status" value="1"/>
</dbReference>
<organism evidence="1 2">
    <name type="scientific">Zostera marina</name>
    <name type="common">Eelgrass</name>
    <dbReference type="NCBI Taxonomy" id="29655"/>
    <lineage>
        <taxon>Eukaryota</taxon>
        <taxon>Viridiplantae</taxon>
        <taxon>Streptophyta</taxon>
        <taxon>Embryophyta</taxon>
        <taxon>Tracheophyta</taxon>
        <taxon>Spermatophyta</taxon>
        <taxon>Magnoliopsida</taxon>
        <taxon>Liliopsida</taxon>
        <taxon>Zosteraceae</taxon>
        <taxon>Zostera</taxon>
    </lineage>
</organism>
<dbReference type="PANTHER" id="PTHR33703">
    <property type="entry name" value="OS07G0691300 PROTEIN"/>
    <property type="match status" value="1"/>
</dbReference>
<evidence type="ECO:0000313" key="1">
    <source>
        <dbReference type="EMBL" id="KMZ71876.1"/>
    </source>
</evidence>
<protein>
    <submittedName>
        <fullName evidence="1">Wound-induced protein 1</fullName>
    </submittedName>
</protein>
<dbReference type="OMA" id="IVIQVRE"/>